<keyword evidence="1 4" id="KW-0413">Isomerase</keyword>
<accession>A0A6L6LVQ2</accession>
<comment type="caution">
    <text evidence="4">The sequence shown here is derived from an EMBL/GenBank/DDBJ whole genome shotgun (WGS) entry which is preliminary data.</text>
</comment>
<evidence type="ECO:0000259" key="3">
    <source>
        <dbReference type="Pfam" id="PF02952"/>
    </source>
</evidence>
<dbReference type="InterPro" id="IPR015888">
    <property type="entry name" value="Fuc_isomerase_C"/>
</dbReference>
<protein>
    <submittedName>
        <fullName evidence="4">Fucose isomerase</fullName>
    </submittedName>
</protein>
<proteinExistence type="predicted"/>
<evidence type="ECO:0000313" key="4">
    <source>
        <dbReference type="EMBL" id="MTS28810.1"/>
    </source>
</evidence>
<dbReference type="AlphaFoldDB" id="A0A6L6LVQ2"/>
<dbReference type="SUPFAM" id="SSF53743">
    <property type="entry name" value="FucI/AraA N-terminal and middle domains"/>
    <property type="match status" value="1"/>
</dbReference>
<reference evidence="4 5" key="1">
    <citation type="journal article" date="2019" name="Nat. Med.">
        <title>A library of human gut bacterial isolates paired with longitudinal multiomics data enables mechanistic microbiome research.</title>
        <authorList>
            <person name="Poyet M."/>
            <person name="Groussin M."/>
            <person name="Gibbons S.M."/>
            <person name="Avila-Pacheco J."/>
            <person name="Jiang X."/>
            <person name="Kearney S.M."/>
            <person name="Perrotta A.R."/>
            <person name="Berdy B."/>
            <person name="Zhao S."/>
            <person name="Lieberman T.D."/>
            <person name="Swanson P.K."/>
            <person name="Smith M."/>
            <person name="Roesemann S."/>
            <person name="Alexander J.E."/>
            <person name="Rich S.A."/>
            <person name="Livny J."/>
            <person name="Vlamakis H."/>
            <person name="Clish C."/>
            <person name="Bullock K."/>
            <person name="Deik A."/>
            <person name="Scott J."/>
            <person name="Pierce K.A."/>
            <person name="Xavier R.J."/>
            <person name="Alm E.J."/>
        </authorList>
    </citation>
    <scope>NUCLEOTIDE SEQUENCE [LARGE SCALE GENOMIC DNA]</scope>
    <source>
        <strain evidence="4 5">BIOML-A4</strain>
    </source>
</reference>
<dbReference type="InterPro" id="IPR009015">
    <property type="entry name" value="Fucose_isomerase_N/cen_sf"/>
</dbReference>
<name>A0A6L6LVQ2_9FIRM</name>
<dbReference type="GO" id="GO:0005737">
    <property type="term" value="C:cytoplasm"/>
    <property type="evidence" value="ECO:0007669"/>
    <property type="project" value="InterPro"/>
</dbReference>
<evidence type="ECO:0000313" key="5">
    <source>
        <dbReference type="Proteomes" id="UP000472755"/>
    </source>
</evidence>
<dbReference type="GO" id="GO:0008736">
    <property type="term" value="F:L-fucose isomerase activity"/>
    <property type="evidence" value="ECO:0007669"/>
    <property type="project" value="InterPro"/>
</dbReference>
<dbReference type="Pfam" id="PF02952">
    <property type="entry name" value="Fucose_iso_C"/>
    <property type="match status" value="1"/>
</dbReference>
<gene>
    <name evidence="4" type="ORF">GMD59_16190</name>
</gene>
<evidence type="ECO:0000256" key="2">
    <source>
        <dbReference type="ARBA" id="ARBA00023277"/>
    </source>
</evidence>
<dbReference type="RefSeq" id="WP_155202616.1">
    <property type="nucleotide sequence ID" value="NZ_WMZN01000039.1"/>
</dbReference>
<organism evidence="4 5">
    <name type="scientific">Ruthenibacterium lactatiformans</name>
    <dbReference type="NCBI Taxonomy" id="1550024"/>
    <lineage>
        <taxon>Bacteria</taxon>
        <taxon>Bacillati</taxon>
        <taxon>Bacillota</taxon>
        <taxon>Clostridia</taxon>
        <taxon>Eubacteriales</taxon>
        <taxon>Oscillospiraceae</taxon>
        <taxon>Ruthenibacterium</taxon>
    </lineage>
</organism>
<keyword evidence="2" id="KW-0119">Carbohydrate metabolism</keyword>
<feature type="domain" description="L-fucose isomerase C-terminal" evidence="3">
    <location>
        <begin position="359"/>
        <end position="447"/>
    </location>
</feature>
<dbReference type="Proteomes" id="UP000472755">
    <property type="component" value="Unassembled WGS sequence"/>
</dbReference>
<evidence type="ECO:0000256" key="1">
    <source>
        <dbReference type="ARBA" id="ARBA00023235"/>
    </source>
</evidence>
<dbReference type="EMBL" id="WMZU01000037">
    <property type="protein sequence ID" value="MTS28810.1"/>
    <property type="molecule type" value="Genomic_DNA"/>
</dbReference>
<dbReference type="GO" id="GO:0006004">
    <property type="term" value="P:fucose metabolic process"/>
    <property type="evidence" value="ECO:0007669"/>
    <property type="project" value="InterPro"/>
</dbReference>
<dbReference type="PANTHER" id="PTHR36120:SF1">
    <property type="entry name" value="L-FUCOSE ISOMERASE C-TERMINAL DOMAIN-CONTAINING PROTEIN"/>
    <property type="match status" value="1"/>
</dbReference>
<sequence>MKKKLNIGFVVTLSGRWPRELPEKRLKEYGDWLEQNAEHAEVFRFPRLVSSKDDMNECAAYFTENKVDLIVLVYGAFTGDDIPCGLADKCRCPIVLWAPREEKWERQDRLYANALCSAAMNGASLARIHAPHSIIFGDKEEARVKTEISNLISAYAVIKNLQGFTFGLFGYRPTAFYNCAFDETVIRRVFGINFEETDLKVVFDTMAELPWSEVEAEMARIDGDWDTKALPDGHLENHARLYLALKQLVAKQGYEYSALKCWPEMGNLHTTPCAVIGRLADEGIGLSCEGDVDAGLAAIVQTMLTDQPTFITDLINIDESENTVTFWHCGNAAPSLHDVSDGVTMCNHPLAGQGTAFWCALKSGPVTAARFTNIDGQYRLFLLRGEALPTTRNTRGAMVNVKVDTPVLELVQKIAESGMSHHYSVVWQDVADAMIAVAKVLDIPVIEL</sequence>
<dbReference type="PANTHER" id="PTHR36120">
    <property type="entry name" value="FUCOSE ISOMERASE"/>
    <property type="match status" value="1"/>
</dbReference>